<keyword evidence="14" id="KW-0443">Lipid metabolism</keyword>
<feature type="transmembrane region" description="Helical" evidence="24">
    <location>
        <begin position="37"/>
        <end position="66"/>
    </location>
</feature>
<evidence type="ECO:0000256" key="10">
    <source>
        <dbReference type="ARBA" id="ARBA00022679"/>
    </source>
</evidence>
<evidence type="ECO:0000256" key="21">
    <source>
        <dbReference type="ARBA" id="ARBA00032396"/>
    </source>
</evidence>
<evidence type="ECO:0000256" key="23">
    <source>
        <dbReference type="ARBA" id="ARBA00033406"/>
    </source>
</evidence>
<keyword evidence="11 24" id="KW-0812">Transmembrane</keyword>
<evidence type="ECO:0000256" key="5">
    <source>
        <dbReference type="ARBA" id="ARBA00010185"/>
    </source>
</evidence>
<feature type="transmembrane region" description="Helical" evidence="24">
    <location>
        <begin position="196"/>
        <end position="225"/>
    </location>
</feature>
<keyword evidence="26" id="KW-1185">Reference proteome</keyword>
<proteinExistence type="inferred from homology"/>
<evidence type="ECO:0000256" key="17">
    <source>
        <dbReference type="ARBA" id="ARBA00023264"/>
    </source>
</evidence>
<feature type="transmembrane region" description="Helical" evidence="24">
    <location>
        <begin position="101"/>
        <end position="119"/>
    </location>
</feature>
<dbReference type="EMBL" id="JAQFWQ010000004">
    <property type="protein sequence ID" value="MDA2809528.1"/>
    <property type="molecule type" value="Genomic_DNA"/>
</dbReference>
<evidence type="ECO:0000256" key="3">
    <source>
        <dbReference type="ARBA" id="ARBA00005119"/>
    </source>
</evidence>
<evidence type="ECO:0000256" key="15">
    <source>
        <dbReference type="ARBA" id="ARBA00023136"/>
    </source>
</evidence>
<evidence type="ECO:0000256" key="9">
    <source>
        <dbReference type="ARBA" id="ARBA00022516"/>
    </source>
</evidence>
<evidence type="ECO:0000256" key="8">
    <source>
        <dbReference type="ARBA" id="ARBA00022475"/>
    </source>
</evidence>
<keyword evidence="10 25" id="KW-0808">Transferase</keyword>
<evidence type="ECO:0000256" key="19">
    <source>
        <dbReference type="ARBA" id="ARBA00031825"/>
    </source>
</evidence>
<evidence type="ECO:0000313" key="25">
    <source>
        <dbReference type="EMBL" id="MDA2809528.1"/>
    </source>
</evidence>
<keyword evidence="8" id="KW-1003">Cell membrane</keyword>
<evidence type="ECO:0000313" key="26">
    <source>
        <dbReference type="Proteomes" id="UP001527866"/>
    </source>
</evidence>
<sequence length="272" mass="26752">MIGAVEAAPYIAGALGVSGAGVWLSRRRELVRRWISWAVIAPVVGGALALGAPGAAVLASAVAAVAMAEYGRMTGLRTAETAVAGTVVAALPVAAWLAPDLLWRAALLGVLAAALVPVLSGDAEDGARRAARAVFGVVWLSAPVGLVLLGPAAFALVAAVAVADVGAWFGGHFFGRHWLGGSPLSPLSPAKRWGGVVAGAAAGIAVLALLGALTPGAAVAVAVAAPLGDLLESMVKRGAGVKDAGGWLPGMGGLLDRADSLLLALPVAVVLT</sequence>
<feature type="transmembrane region" description="Helical" evidence="24">
    <location>
        <begin position="7"/>
        <end position="25"/>
    </location>
</feature>
<comment type="similarity">
    <text evidence="5">Belongs to the CDS family.</text>
</comment>
<name>A0ABT4TXW3_9ACTN</name>
<keyword evidence="16" id="KW-0594">Phospholipid biosynthesis</keyword>
<feature type="transmembrane region" description="Helical" evidence="24">
    <location>
        <begin position="131"/>
        <end position="149"/>
    </location>
</feature>
<evidence type="ECO:0000256" key="18">
    <source>
        <dbReference type="ARBA" id="ARBA00029893"/>
    </source>
</evidence>
<comment type="subcellular location">
    <subcellularLocation>
        <location evidence="2">Cell membrane</location>
        <topology evidence="2">Multi-pass membrane protein</topology>
    </subcellularLocation>
</comment>
<evidence type="ECO:0000256" key="2">
    <source>
        <dbReference type="ARBA" id="ARBA00004651"/>
    </source>
</evidence>
<evidence type="ECO:0000256" key="16">
    <source>
        <dbReference type="ARBA" id="ARBA00023209"/>
    </source>
</evidence>
<evidence type="ECO:0000256" key="4">
    <source>
        <dbReference type="ARBA" id="ARBA00005189"/>
    </source>
</evidence>
<dbReference type="GO" id="GO:0004605">
    <property type="term" value="F:phosphatidate cytidylyltransferase activity"/>
    <property type="evidence" value="ECO:0007669"/>
    <property type="project" value="UniProtKB-EC"/>
</dbReference>
<keyword evidence="13 24" id="KW-1133">Transmembrane helix</keyword>
<dbReference type="RefSeq" id="WP_270683433.1">
    <property type="nucleotide sequence ID" value="NZ_JAQFWQ010000004.1"/>
</dbReference>
<dbReference type="Proteomes" id="UP001527866">
    <property type="component" value="Unassembled WGS sequence"/>
</dbReference>
<comment type="pathway">
    <text evidence="4">Lipid metabolism.</text>
</comment>
<evidence type="ECO:0000256" key="22">
    <source>
        <dbReference type="ARBA" id="ARBA00032743"/>
    </source>
</evidence>
<feature type="transmembrane region" description="Helical" evidence="24">
    <location>
        <begin position="78"/>
        <end position="95"/>
    </location>
</feature>
<evidence type="ECO:0000256" key="14">
    <source>
        <dbReference type="ARBA" id="ARBA00023098"/>
    </source>
</evidence>
<keyword evidence="17" id="KW-1208">Phospholipid metabolism</keyword>
<comment type="pathway">
    <text evidence="3">Phospholipid metabolism; CDP-diacylglycerol biosynthesis; CDP-diacylglycerol from sn-glycerol 3-phosphate: step 3/3.</text>
</comment>
<keyword evidence="15 24" id="KW-0472">Membrane</keyword>
<evidence type="ECO:0000256" key="7">
    <source>
        <dbReference type="ARBA" id="ARBA00019373"/>
    </source>
</evidence>
<comment type="catalytic activity">
    <reaction evidence="1">
        <text>a 1,2-diacyl-sn-glycero-3-phosphate + CTP + H(+) = a CDP-1,2-diacyl-sn-glycerol + diphosphate</text>
        <dbReference type="Rhea" id="RHEA:16229"/>
        <dbReference type="ChEBI" id="CHEBI:15378"/>
        <dbReference type="ChEBI" id="CHEBI:33019"/>
        <dbReference type="ChEBI" id="CHEBI:37563"/>
        <dbReference type="ChEBI" id="CHEBI:58332"/>
        <dbReference type="ChEBI" id="CHEBI:58608"/>
        <dbReference type="EC" id="2.7.7.41"/>
    </reaction>
</comment>
<evidence type="ECO:0000256" key="12">
    <source>
        <dbReference type="ARBA" id="ARBA00022695"/>
    </source>
</evidence>
<dbReference type="PANTHER" id="PTHR46382:SF1">
    <property type="entry name" value="PHOSPHATIDATE CYTIDYLYLTRANSFERASE"/>
    <property type="match status" value="1"/>
</dbReference>
<keyword evidence="9" id="KW-0444">Lipid biosynthesis</keyword>
<comment type="caution">
    <text evidence="25">The sequence shown here is derived from an EMBL/GenBank/DDBJ whole genome shotgun (WGS) entry which is preliminary data.</text>
</comment>
<organism evidence="25 26">
    <name type="scientific">Nocardiopsis endophytica</name>
    <dbReference type="NCBI Taxonomy" id="3018445"/>
    <lineage>
        <taxon>Bacteria</taxon>
        <taxon>Bacillati</taxon>
        <taxon>Actinomycetota</taxon>
        <taxon>Actinomycetes</taxon>
        <taxon>Streptosporangiales</taxon>
        <taxon>Nocardiopsidaceae</taxon>
        <taxon>Nocardiopsis</taxon>
    </lineage>
</organism>
<evidence type="ECO:0000256" key="6">
    <source>
        <dbReference type="ARBA" id="ARBA00012487"/>
    </source>
</evidence>
<evidence type="ECO:0000256" key="13">
    <source>
        <dbReference type="ARBA" id="ARBA00022989"/>
    </source>
</evidence>
<dbReference type="PANTHER" id="PTHR46382">
    <property type="entry name" value="PHOSPHATIDATE CYTIDYLYLTRANSFERASE"/>
    <property type="match status" value="1"/>
</dbReference>
<evidence type="ECO:0000256" key="20">
    <source>
        <dbReference type="ARBA" id="ARBA00032253"/>
    </source>
</evidence>
<evidence type="ECO:0000256" key="1">
    <source>
        <dbReference type="ARBA" id="ARBA00001698"/>
    </source>
</evidence>
<keyword evidence="12 25" id="KW-0548">Nucleotidyltransferase</keyword>
<reference evidence="25 26" key="1">
    <citation type="submission" date="2023-01" db="EMBL/GenBank/DDBJ databases">
        <title>Draft genome sequence of Nocardiopsis sp. RSe5-2 isolated from halophytes.</title>
        <authorList>
            <person name="Duangmal K."/>
            <person name="Chantavorakit T."/>
        </authorList>
    </citation>
    <scope>NUCLEOTIDE SEQUENCE [LARGE SCALE GENOMIC DNA]</scope>
    <source>
        <strain evidence="25 26">RSe5-2</strain>
    </source>
</reference>
<protein>
    <recommendedName>
        <fullName evidence="7">Phosphatidate cytidylyltransferase</fullName>
        <ecNumber evidence="6">2.7.7.41</ecNumber>
    </recommendedName>
    <alternativeName>
        <fullName evidence="20">CDP-DAG synthase</fullName>
    </alternativeName>
    <alternativeName>
        <fullName evidence="22">CDP-DG synthase</fullName>
    </alternativeName>
    <alternativeName>
        <fullName evidence="18">CDP-diacylglycerol synthase</fullName>
    </alternativeName>
    <alternativeName>
        <fullName evidence="21">CDP-diglyceride pyrophosphorylase</fullName>
    </alternativeName>
    <alternativeName>
        <fullName evidence="23">CDP-diglyceride synthase</fullName>
    </alternativeName>
    <alternativeName>
        <fullName evidence="19">CTP:phosphatidate cytidylyltransferase</fullName>
    </alternativeName>
</protein>
<dbReference type="Pfam" id="PF01148">
    <property type="entry name" value="CTP_transf_1"/>
    <property type="match status" value="1"/>
</dbReference>
<gene>
    <name evidence="25" type="ORF">O4J56_02650</name>
</gene>
<evidence type="ECO:0000256" key="24">
    <source>
        <dbReference type="SAM" id="Phobius"/>
    </source>
</evidence>
<dbReference type="EC" id="2.7.7.41" evidence="6"/>
<evidence type="ECO:0000256" key="11">
    <source>
        <dbReference type="ARBA" id="ARBA00022692"/>
    </source>
</evidence>
<accession>A0ABT4TXW3</accession>